<dbReference type="Pfam" id="PF13279">
    <property type="entry name" value="4HBT_2"/>
    <property type="match status" value="1"/>
</dbReference>
<dbReference type="EMBL" id="CP064942">
    <property type="protein sequence ID" value="QPH52850.1"/>
    <property type="molecule type" value="Genomic_DNA"/>
</dbReference>
<accession>A0A7S9QBL0</accession>
<sequence length="166" mass="18768">MSRPLTGHDGPYAAPFETSEQTVPPEWIDYNGHMNVAYYTMAIDRAQDELQDVLGLGEAHAKADRMGPYVLQTHMHYLGEMLEGATFHGRFLLLDHDTKRMHIWAELVSEGEVRATSELMVMNVDLDARRGAPFPDWALKRLERMKADHAAVPHPPRIGAPLGLRR</sequence>
<gene>
    <name evidence="1" type="ORF">I0K15_13665</name>
</gene>
<proteinExistence type="predicted"/>
<dbReference type="RefSeq" id="WP_196102061.1">
    <property type="nucleotide sequence ID" value="NZ_CP064942.1"/>
</dbReference>
<dbReference type="KEGG" id="poz:I0K15_13665"/>
<dbReference type="InterPro" id="IPR029069">
    <property type="entry name" value="HotDog_dom_sf"/>
</dbReference>
<evidence type="ECO:0000313" key="1">
    <source>
        <dbReference type="EMBL" id="QPH52850.1"/>
    </source>
</evidence>
<protein>
    <submittedName>
        <fullName evidence="1">Thioesterase family protein</fullName>
    </submittedName>
</protein>
<organism evidence="1 2">
    <name type="scientific">Pontivivens ytuae</name>
    <dbReference type="NCBI Taxonomy" id="2789856"/>
    <lineage>
        <taxon>Bacteria</taxon>
        <taxon>Pseudomonadati</taxon>
        <taxon>Pseudomonadota</taxon>
        <taxon>Alphaproteobacteria</taxon>
        <taxon>Rhodobacterales</taxon>
        <taxon>Paracoccaceae</taxon>
        <taxon>Pontivivens</taxon>
    </lineage>
</organism>
<dbReference type="CDD" id="cd00586">
    <property type="entry name" value="4HBT"/>
    <property type="match status" value="1"/>
</dbReference>
<name>A0A7S9QBL0_9RHOB</name>
<dbReference type="Proteomes" id="UP000594800">
    <property type="component" value="Chromosome"/>
</dbReference>
<keyword evidence="2" id="KW-1185">Reference proteome</keyword>
<evidence type="ECO:0000313" key="2">
    <source>
        <dbReference type="Proteomes" id="UP000594800"/>
    </source>
</evidence>
<dbReference type="SUPFAM" id="SSF54637">
    <property type="entry name" value="Thioesterase/thiol ester dehydrase-isomerase"/>
    <property type="match status" value="1"/>
</dbReference>
<dbReference type="AlphaFoldDB" id="A0A7S9QBL0"/>
<dbReference type="Gene3D" id="3.10.129.10">
    <property type="entry name" value="Hotdog Thioesterase"/>
    <property type="match status" value="1"/>
</dbReference>
<reference evidence="1 2" key="1">
    <citation type="submission" date="2020-11" db="EMBL/GenBank/DDBJ databases">
        <title>Description of Pontivivens ytuae sp. nov. isolated from deep sea sediment of Mariana Trench.</title>
        <authorList>
            <person name="Wang Z."/>
            <person name="Sun Q.-L."/>
            <person name="Xu X.-D."/>
            <person name="Tang Y.-Z."/>
            <person name="Zhang J."/>
        </authorList>
    </citation>
    <scope>NUCLEOTIDE SEQUENCE [LARGE SCALE GENOMIC DNA]</scope>
    <source>
        <strain evidence="1 2">MT2928</strain>
    </source>
</reference>